<accession>A0ABQ3AXX4</accession>
<feature type="transmembrane region" description="Helical" evidence="1">
    <location>
        <begin position="18"/>
        <end position="42"/>
    </location>
</feature>
<keyword evidence="1" id="KW-0812">Transmembrane</keyword>
<evidence type="ECO:0000313" key="3">
    <source>
        <dbReference type="Proteomes" id="UP000600946"/>
    </source>
</evidence>
<organism evidence="2 3">
    <name type="scientific">Streptomyces xanthochromogenes</name>
    <dbReference type="NCBI Taxonomy" id="67384"/>
    <lineage>
        <taxon>Bacteria</taxon>
        <taxon>Bacillati</taxon>
        <taxon>Actinomycetota</taxon>
        <taxon>Actinomycetes</taxon>
        <taxon>Kitasatosporales</taxon>
        <taxon>Streptomycetaceae</taxon>
        <taxon>Streptomyces</taxon>
    </lineage>
</organism>
<feature type="transmembrane region" description="Helical" evidence="1">
    <location>
        <begin position="242"/>
        <end position="262"/>
    </location>
</feature>
<feature type="transmembrane region" description="Helical" evidence="1">
    <location>
        <begin position="652"/>
        <end position="676"/>
    </location>
</feature>
<feature type="transmembrane region" description="Helical" evidence="1">
    <location>
        <begin position="688"/>
        <end position="708"/>
    </location>
</feature>
<dbReference type="GeneID" id="96295400"/>
<dbReference type="Proteomes" id="UP000600946">
    <property type="component" value="Unassembled WGS sequence"/>
</dbReference>
<protein>
    <recommendedName>
        <fullName evidence="4">Permease</fullName>
    </recommendedName>
</protein>
<evidence type="ECO:0008006" key="4">
    <source>
        <dbReference type="Google" id="ProtNLM"/>
    </source>
</evidence>
<gene>
    <name evidence="2" type="ORF">GCM10010326_75700</name>
</gene>
<dbReference type="RefSeq" id="WP_161248570.1">
    <property type="nucleotide sequence ID" value="NZ_BMUU01000023.1"/>
</dbReference>
<dbReference type="EMBL" id="BMUU01000023">
    <property type="protein sequence ID" value="GGY70283.1"/>
    <property type="molecule type" value="Genomic_DNA"/>
</dbReference>
<keyword evidence="3" id="KW-1185">Reference proteome</keyword>
<feature type="transmembrane region" description="Helical" evidence="1">
    <location>
        <begin position="188"/>
        <end position="210"/>
    </location>
</feature>
<keyword evidence="1" id="KW-1133">Transmembrane helix</keyword>
<feature type="transmembrane region" description="Helical" evidence="1">
    <location>
        <begin position="326"/>
        <end position="344"/>
    </location>
</feature>
<evidence type="ECO:0000256" key="1">
    <source>
        <dbReference type="SAM" id="Phobius"/>
    </source>
</evidence>
<sequence length="725" mass="75379">MRVGGAAGRRAEAGRVRFIALVAATALVALGIAAMLAAHATYAGQAERGLARNPITQDDRPDLPGTALWAKSTDSVPDGGFFSIVFITPLTAKAPLPPGLSAWPAPGEAVLSPRLRQLGSPDGITTRYGRTVADIASAGLQSPDELLAYIRPLVALSADRATSIVGYGRPLHTSPVRLGQLDYAKPEWTFQIMPGVLVLLPVAVLLLVAARSGSHSRDRRTALVAVLGGTPRDRALIVLGEAGLPILAGTLIAAAVVGAFCATDVRLPMTGFVVSAVDVRAWWWELLLGLVASAAVVAVACVVASRLSRKAGGNRPAGTRRPPTRWAILCPVFLLIAVRGPDFFTAGTPANVLINWAGAAATLITLPAAIAVLTARVGRLMSNAGRRFGRPGLLVAGHRVAAHPGPTARMTAGVVVSLGLLIQVVAWQGLFSDTARAAQATVDRIGSSALFMQPGTATPQQMEAFVRRLPPTEQAVQLISSGGRTTATLQGSCQGLTALQLPCSRQPVELGGVPKDPRVREIIDWSASGSTTVVVRELARPADSAPSDPEGVPPTILVSVDGHDLHEPALKQLAYEVFPKGAAINTPGGEWLVAGQLKRSQGLWITFFGFIGILVLAGASVISGTAEFLRNGRALAPISVLSGNRRVYWSTAAWSLLVPFVLAGSAGCLVGTWLAFPKTADGSSFISGTFLAACALGVSAMGLLAWGWGANVAARQASAWRPRGD</sequence>
<comment type="caution">
    <text evidence="2">The sequence shown here is derived from an EMBL/GenBank/DDBJ whole genome shotgun (WGS) entry which is preliminary data.</text>
</comment>
<feature type="transmembrane region" description="Helical" evidence="1">
    <location>
        <begin position="282"/>
        <end position="305"/>
    </location>
</feature>
<name>A0ABQ3AXX4_9ACTN</name>
<proteinExistence type="predicted"/>
<feature type="transmembrane region" description="Helical" evidence="1">
    <location>
        <begin position="602"/>
        <end position="622"/>
    </location>
</feature>
<reference evidence="3" key="1">
    <citation type="journal article" date="2019" name="Int. J. Syst. Evol. Microbiol.">
        <title>The Global Catalogue of Microorganisms (GCM) 10K type strain sequencing project: providing services to taxonomists for standard genome sequencing and annotation.</title>
        <authorList>
            <consortium name="The Broad Institute Genomics Platform"/>
            <consortium name="The Broad Institute Genome Sequencing Center for Infectious Disease"/>
            <person name="Wu L."/>
            <person name="Ma J."/>
        </authorList>
    </citation>
    <scope>NUCLEOTIDE SEQUENCE [LARGE SCALE GENOMIC DNA]</scope>
    <source>
        <strain evidence="3">JCM 4594</strain>
    </source>
</reference>
<evidence type="ECO:0000313" key="2">
    <source>
        <dbReference type="EMBL" id="GGY70283.1"/>
    </source>
</evidence>
<feature type="transmembrane region" description="Helical" evidence="1">
    <location>
        <begin position="356"/>
        <end position="377"/>
    </location>
</feature>
<keyword evidence="1" id="KW-0472">Membrane</keyword>